<feature type="domain" description="RNA polymerase sigma-70 region 2" evidence="6">
    <location>
        <begin position="13"/>
        <end position="75"/>
    </location>
</feature>
<name>A0A5J4PFN7_9ZZZZ</name>
<dbReference type="PANTHER" id="PTHR43133">
    <property type="entry name" value="RNA POLYMERASE ECF-TYPE SIGMA FACTO"/>
    <property type="match status" value="1"/>
</dbReference>
<evidence type="ECO:0000256" key="4">
    <source>
        <dbReference type="ARBA" id="ARBA00023125"/>
    </source>
</evidence>
<evidence type="ECO:0000256" key="3">
    <source>
        <dbReference type="ARBA" id="ARBA00023082"/>
    </source>
</evidence>
<evidence type="ECO:0000259" key="7">
    <source>
        <dbReference type="Pfam" id="PF08281"/>
    </source>
</evidence>
<dbReference type="InterPro" id="IPR007627">
    <property type="entry name" value="RNA_pol_sigma70_r2"/>
</dbReference>
<protein>
    <submittedName>
        <fullName evidence="8">RNA polymerase sigma-E factor</fullName>
    </submittedName>
</protein>
<dbReference type="InterPro" id="IPR036388">
    <property type="entry name" value="WH-like_DNA-bd_sf"/>
</dbReference>
<keyword evidence="4" id="KW-0238">DNA-binding</keyword>
<dbReference type="Gene3D" id="1.10.1740.10">
    <property type="match status" value="1"/>
</dbReference>
<gene>
    <name evidence="8" type="ORF">EZS27_039983</name>
</gene>
<dbReference type="AlphaFoldDB" id="A0A5J4PFN7"/>
<dbReference type="EMBL" id="SNRY01008542">
    <property type="protein sequence ID" value="KAA6308336.1"/>
    <property type="molecule type" value="Genomic_DNA"/>
</dbReference>
<reference evidence="8" key="1">
    <citation type="submission" date="2019-03" db="EMBL/GenBank/DDBJ databases">
        <title>Single cell metagenomics reveals metabolic interactions within the superorganism composed of flagellate Streblomastix strix and complex community of Bacteroidetes bacteria on its surface.</title>
        <authorList>
            <person name="Treitli S.C."/>
            <person name="Kolisko M."/>
            <person name="Husnik F."/>
            <person name="Keeling P."/>
            <person name="Hampl V."/>
        </authorList>
    </citation>
    <scope>NUCLEOTIDE SEQUENCE</scope>
    <source>
        <strain evidence="8">STM</strain>
    </source>
</reference>
<accession>A0A5J4PFN7</accession>
<dbReference type="GO" id="GO:0016987">
    <property type="term" value="F:sigma factor activity"/>
    <property type="evidence" value="ECO:0007669"/>
    <property type="project" value="UniProtKB-KW"/>
</dbReference>
<dbReference type="SUPFAM" id="SSF88946">
    <property type="entry name" value="Sigma2 domain of RNA polymerase sigma factors"/>
    <property type="match status" value="1"/>
</dbReference>
<sequence length="175" mass="20865">MELKLFKTIVLPLRNKLINYAQRLIDNDSDAEDAVQEVMLKLWNMREKLDEYQSVEALAMRITHNLCMDMWRRKSMVTLPLEQVHMVHIDGITNPEHLIEMKDEYRLIREIIESLPSLQQTIIQMKDVEEYETEEIMEITGCSSESVRSNLSRARKRVREIYLQTIKEKTRRKEA</sequence>
<dbReference type="Pfam" id="PF08281">
    <property type="entry name" value="Sigma70_r4_2"/>
    <property type="match status" value="1"/>
</dbReference>
<keyword evidence="3" id="KW-0731">Sigma factor</keyword>
<evidence type="ECO:0000256" key="2">
    <source>
        <dbReference type="ARBA" id="ARBA00023015"/>
    </source>
</evidence>
<keyword evidence="2" id="KW-0805">Transcription regulation</keyword>
<evidence type="ECO:0000259" key="6">
    <source>
        <dbReference type="Pfam" id="PF04542"/>
    </source>
</evidence>
<dbReference type="Pfam" id="PF04542">
    <property type="entry name" value="Sigma70_r2"/>
    <property type="match status" value="1"/>
</dbReference>
<organism evidence="8">
    <name type="scientific">termite gut metagenome</name>
    <dbReference type="NCBI Taxonomy" id="433724"/>
    <lineage>
        <taxon>unclassified sequences</taxon>
        <taxon>metagenomes</taxon>
        <taxon>organismal metagenomes</taxon>
    </lineage>
</organism>
<dbReference type="InterPro" id="IPR039425">
    <property type="entry name" value="RNA_pol_sigma-70-like"/>
</dbReference>
<dbReference type="NCBIfam" id="TIGR02937">
    <property type="entry name" value="sigma70-ECF"/>
    <property type="match status" value="1"/>
</dbReference>
<evidence type="ECO:0000256" key="1">
    <source>
        <dbReference type="ARBA" id="ARBA00010641"/>
    </source>
</evidence>
<comment type="caution">
    <text evidence="8">The sequence shown here is derived from an EMBL/GenBank/DDBJ whole genome shotgun (WGS) entry which is preliminary data.</text>
</comment>
<dbReference type="SUPFAM" id="SSF88659">
    <property type="entry name" value="Sigma3 and sigma4 domains of RNA polymerase sigma factors"/>
    <property type="match status" value="1"/>
</dbReference>
<comment type="similarity">
    <text evidence="1">Belongs to the sigma-70 factor family. ECF subfamily.</text>
</comment>
<evidence type="ECO:0000256" key="5">
    <source>
        <dbReference type="ARBA" id="ARBA00023163"/>
    </source>
</evidence>
<dbReference type="InterPro" id="IPR013324">
    <property type="entry name" value="RNA_pol_sigma_r3/r4-like"/>
</dbReference>
<evidence type="ECO:0000313" key="8">
    <source>
        <dbReference type="EMBL" id="KAA6308336.1"/>
    </source>
</evidence>
<dbReference type="GO" id="GO:0003677">
    <property type="term" value="F:DNA binding"/>
    <property type="evidence" value="ECO:0007669"/>
    <property type="project" value="UniProtKB-KW"/>
</dbReference>
<dbReference type="GO" id="GO:0006352">
    <property type="term" value="P:DNA-templated transcription initiation"/>
    <property type="evidence" value="ECO:0007669"/>
    <property type="project" value="InterPro"/>
</dbReference>
<dbReference type="InterPro" id="IPR013249">
    <property type="entry name" value="RNA_pol_sigma70_r4_t2"/>
</dbReference>
<feature type="domain" description="RNA polymerase sigma factor 70 region 4 type 2" evidence="7">
    <location>
        <begin position="106"/>
        <end position="157"/>
    </location>
</feature>
<dbReference type="InterPro" id="IPR013325">
    <property type="entry name" value="RNA_pol_sigma_r2"/>
</dbReference>
<dbReference type="Gene3D" id="1.10.10.10">
    <property type="entry name" value="Winged helix-like DNA-binding domain superfamily/Winged helix DNA-binding domain"/>
    <property type="match status" value="1"/>
</dbReference>
<proteinExistence type="inferred from homology"/>
<dbReference type="PANTHER" id="PTHR43133:SF8">
    <property type="entry name" value="RNA POLYMERASE SIGMA FACTOR HI_1459-RELATED"/>
    <property type="match status" value="1"/>
</dbReference>
<dbReference type="InterPro" id="IPR014284">
    <property type="entry name" value="RNA_pol_sigma-70_dom"/>
</dbReference>
<keyword evidence="5" id="KW-0804">Transcription</keyword>